<dbReference type="AlphaFoldDB" id="A0A4R6LER7"/>
<evidence type="ECO:0000313" key="4">
    <source>
        <dbReference type="Proteomes" id="UP000295064"/>
    </source>
</evidence>
<dbReference type="GO" id="GO:0008289">
    <property type="term" value="F:lipid binding"/>
    <property type="evidence" value="ECO:0007669"/>
    <property type="project" value="UniProtKB-KW"/>
</dbReference>
<organism evidence="3 4">
    <name type="scientific">Halanaerobium saccharolyticum</name>
    <dbReference type="NCBI Taxonomy" id="43595"/>
    <lineage>
        <taxon>Bacteria</taxon>
        <taxon>Bacillati</taxon>
        <taxon>Bacillota</taxon>
        <taxon>Clostridia</taxon>
        <taxon>Halanaerobiales</taxon>
        <taxon>Halanaerobiaceae</taxon>
        <taxon>Halanaerobium</taxon>
    </lineage>
</organism>
<comment type="caution">
    <text evidence="3">The sequence shown here is derived from an EMBL/GenBank/DDBJ whole genome shotgun (WGS) entry which is preliminary data.</text>
</comment>
<dbReference type="Pfam" id="PF02645">
    <property type="entry name" value="DegV"/>
    <property type="match status" value="1"/>
</dbReference>
<evidence type="ECO:0000256" key="1">
    <source>
        <dbReference type="ARBA" id="ARBA00003238"/>
    </source>
</evidence>
<comment type="function">
    <text evidence="1">May bind long-chain fatty acids, such as palmitate, and may play a role in lipid transport or fatty acid metabolism.</text>
</comment>
<dbReference type="InterPro" id="IPR003797">
    <property type="entry name" value="DegV"/>
</dbReference>
<accession>A0A4R6LER7</accession>
<dbReference type="InterPro" id="IPR050270">
    <property type="entry name" value="DegV_domain_contain"/>
</dbReference>
<protein>
    <submittedName>
        <fullName evidence="3">DegV family protein with EDD domain</fullName>
    </submittedName>
</protein>
<evidence type="ECO:0000313" key="3">
    <source>
        <dbReference type="EMBL" id="TDO73049.1"/>
    </source>
</evidence>
<dbReference type="Gene3D" id="3.30.1180.10">
    <property type="match status" value="1"/>
</dbReference>
<sequence>MKKKIAVVTDSTSDLTKTDLEKFGIKSIPLKVIYSDQQFHDRVDITPAEVYESFDREIPTTSMPSPQEIMDVYNTLKDEGYTHIISIHISSGLSATYSNCMMVADQIEGIEVEVIDSKMLSKGLGRLVMYANSLVENDELSFDEIIEKVEAKKEKIEVFFVVETLKYLKKGGRIGKVSGTIAEFLNIKPIIAIDDEGEYFTFEKVRGRKRSLKKMYSIIKERLQEGREYVVDVMNAAAEEEGQGLLAKFKELAQVKETYFSEISPVMVVHTGPGLIGVVLTELDK</sequence>
<dbReference type="OrthoDB" id="9781230at2"/>
<dbReference type="PROSITE" id="PS51482">
    <property type="entry name" value="DEGV"/>
    <property type="match status" value="1"/>
</dbReference>
<dbReference type="PANTHER" id="PTHR33434:SF3">
    <property type="entry name" value="DEGV DOMAIN-CONTAINING PROTEIN YITS"/>
    <property type="match status" value="1"/>
</dbReference>
<keyword evidence="2" id="KW-0446">Lipid-binding</keyword>
<reference evidence="3 4" key="1">
    <citation type="submission" date="2019-03" db="EMBL/GenBank/DDBJ databases">
        <title>Subsurface microbial communities from deep shales in Ohio and West Virginia, USA.</title>
        <authorList>
            <person name="Wrighton K."/>
        </authorList>
    </citation>
    <scope>NUCLEOTIDE SEQUENCE [LARGE SCALE GENOMIC DNA]</scope>
    <source>
        <strain evidence="3 4">MA284_T2</strain>
    </source>
</reference>
<dbReference type="Gene3D" id="3.40.50.10170">
    <property type="match status" value="1"/>
</dbReference>
<dbReference type="NCBIfam" id="TIGR00762">
    <property type="entry name" value="DegV"/>
    <property type="match status" value="1"/>
</dbReference>
<evidence type="ECO:0000256" key="2">
    <source>
        <dbReference type="ARBA" id="ARBA00023121"/>
    </source>
</evidence>
<dbReference type="RefSeq" id="WP_133516291.1">
    <property type="nucleotide sequence ID" value="NZ_SNWX01000040.1"/>
</dbReference>
<dbReference type="PANTHER" id="PTHR33434">
    <property type="entry name" value="DEGV DOMAIN-CONTAINING PROTEIN DR_1986-RELATED"/>
    <property type="match status" value="1"/>
</dbReference>
<dbReference type="SUPFAM" id="SSF82549">
    <property type="entry name" value="DAK1/DegV-like"/>
    <property type="match status" value="1"/>
</dbReference>
<dbReference type="EMBL" id="SNWX01000040">
    <property type="protein sequence ID" value="TDO73049.1"/>
    <property type="molecule type" value="Genomic_DNA"/>
</dbReference>
<gene>
    <name evidence="3" type="ORF">DFR79_14014</name>
</gene>
<proteinExistence type="predicted"/>
<name>A0A4R6LER7_9FIRM</name>
<dbReference type="InterPro" id="IPR043168">
    <property type="entry name" value="DegV_C"/>
</dbReference>
<dbReference type="Proteomes" id="UP000295064">
    <property type="component" value="Unassembled WGS sequence"/>
</dbReference>